<comment type="caution">
    <text evidence="9">The sequence shown here is derived from an EMBL/GenBank/DDBJ whole genome shotgun (WGS) entry which is preliminary data.</text>
</comment>
<feature type="transmembrane region" description="Helical" evidence="7">
    <location>
        <begin position="140"/>
        <end position="161"/>
    </location>
</feature>
<feature type="domain" description="Major facilitator superfamily (MFS) profile" evidence="8">
    <location>
        <begin position="142"/>
        <end position="580"/>
    </location>
</feature>
<evidence type="ECO:0000313" key="10">
    <source>
        <dbReference type="Proteomes" id="UP001648503"/>
    </source>
</evidence>
<dbReference type="Pfam" id="PF07690">
    <property type="entry name" value="MFS_1"/>
    <property type="match status" value="2"/>
</dbReference>
<feature type="transmembrane region" description="Helical" evidence="7">
    <location>
        <begin position="181"/>
        <end position="200"/>
    </location>
</feature>
<dbReference type="InterPro" id="IPR036259">
    <property type="entry name" value="MFS_trans_sf"/>
</dbReference>
<feature type="transmembrane region" description="Helical" evidence="7">
    <location>
        <begin position="267"/>
        <end position="286"/>
    </location>
</feature>
<feature type="transmembrane region" description="Helical" evidence="7">
    <location>
        <begin position="555"/>
        <end position="575"/>
    </location>
</feature>
<sequence>MDLNTAPPSVVGSVSALLSSPSRTTTTTTTTTATTATVTAAAPTTTGTDASTHPIADPTSTTTSTDDSTANYRLTPILASSIPPAFVAASPAVGSCSDSNQAPSNTHRSSPTHAPPSPINSSQTLDPPSSFLHAFRHSKAAVVMVVALALFTDMAVYGVVIPTLPQIITVRLGMDPRYLGILMSAYAAGLILVTPFLGIISDRFSNRKIPMILGLFCLILSTLLYAYGQTFAHLFIARMSQGISGGVSWTIGFCMLADVFPRDNLGIVMGGVLTANTLGYIVGPPAGGLLYEYFGEKAPFLLCTALAMVDLAGRLFLRPHIYSFNYSTIVKSPGNDDPTPANEDESQSGIAIEDVDDVRQPLLSLPQRSGSEEYGIAPIVSSQQPLKTTMLDLVTDSQILVTLVCVVVSSTVQSGIEPTLPLFLARKFQATPSLVGGLWMLIVIPGMFACTLAGYLSDRFGCKSVMAFGMLLFSISSPLIALGDNIYMLMPGLICFGISGAMSLTPAMPEMADFIYARDSGAFGTVYALYNVAYSGGMLIGPIVGSLLYERFDLLFQMQMFGFVLLIFSPIALLFHLKTLKAEERWWCSTSME</sequence>
<feature type="transmembrane region" description="Helical" evidence="7">
    <location>
        <begin position="488"/>
        <end position="507"/>
    </location>
</feature>
<dbReference type="EMBL" id="JAFCIX010000570">
    <property type="protein sequence ID" value="KAH6586911.1"/>
    <property type="molecule type" value="Genomic_DNA"/>
</dbReference>
<evidence type="ECO:0000256" key="1">
    <source>
        <dbReference type="ARBA" id="ARBA00004141"/>
    </source>
</evidence>
<keyword evidence="4 7" id="KW-1133">Transmembrane helix</keyword>
<feature type="region of interest" description="Disordered" evidence="6">
    <location>
        <begin position="1"/>
        <end position="69"/>
    </location>
</feature>
<feature type="transmembrane region" description="Helical" evidence="7">
    <location>
        <begin position="528"/>
        <end position="549"/>
    </location>
</feature>
<dbReference type="InterPro" id="IPR050930">
    <property type="entry name" value="MFS_Vesicular_Transporter"/>
</dbReference>
<accession>A0ABQ8EUR4</accession>
<evidence type="ECO:0000256" key="6">
    <source>
        <dbReference type="SAM" id="MobiDB-lite"/>
    </source>
</evidence>
<evidence type="ECO:0000259" key="8">
    <source>
        <dbReference type="PROSITE" id="PS50850"/>
    </source>
</evidence>
<organism evidence="9 10">
    <name type="scientific">Batrachochytrium salamandrivorans</name>
    <dbReference type="NCBI Taxonomy" id="1357716"/>
    <lineage>
        <taxon>Eukaryota</taxon>
        <taxon>Fungi</taxon>
        <taxon>Fungi incertae sedis</taxon>
        <taxon>Chytridiomycota</taxon>
        <taxon>Chytridiomycota incertae sedis</taxon>
        <taxon>Chytridiomycetes</taxon>
        <taxon>Rhizophydiales</taxon>
        <taxon>Rhizophydiales incertae sedis</taxon>
        <taxon>Batrachochytrium</taxon>
    </lineage>
</organism>
<dbReference type="SUPFAM" id="SSF103473">
    <property type="entry name" value="MFS general substrate transporter"/>
    <property type="match status" value="1"/>
</dbReference>
<feature type="compositionally biased region" description="Low complexity" evidence="6">
    <location>
        <begin position="1"/>
        <end position="52"/>
    </location>
</feature>
<dbReference type="PROSITE" id="PS50850">
    <property type="entry name" value="MFS"/>
    <property type="match status" value="1"/>
</dbReference>
<keyword evidence="5 7" id="KW-0472">Membrane</keyword>
<dbReference type="CDD" id="cd17325">
    <property type="entry name" value="MFS_MdtG_SLC18_like"/>
    <property type="match status" value="1"/>
</dbReference>
<feature type="compositionally biased region" description="Polar residues" evidence="6">
    <location>
        <begin position="96"/>
        <end position="112"/>
    </location>
</feature>
<dbReference type="Gene3D" id="1.20.1250.20">
    <property type="entry name" value="MFS general substrate transporter like domains"/>
    <property type="match status" value="2"/>
</dbReference>
<feature type="region of interest" description="Disordered" evidence="6">
    <location>
        <begin position="93"/>
        <end position="125"/>
    </location>
</feature>
<keyword evidence="2" id="KW-0813">Transport</keyword>
<feature type="compositionally biased region" description="Low complexity" evidence="6">
    <location>
        <begin position="59"/>
        <end position="69"/>
    </location>
</feature>
<name>A0ABQ8EUR4_9FUNG</name>
<dbReference type="InterPro" id="IPR020846">
    <property type="entry name" value="MFS_dom"/>
</dbReference>
<dbReference type="PANTHER" id="PTHR23506:SF23">
    <property type="entry name" value="GH10249P"/>
    <property type="match status" value="1"/>
</dbReference>
<evidence type="ECO:0000256" key="4">
    <source>
        <dbReference type="ARBA" id="ARBA00022989"/>
    </source>
</evidence>
<dbReference type="Proteomes" id="UP001648503">
    <property type="component" value="Unassembled WGS sequence"/>
</dbReference>
<evidence type="ECO:0000256" key="7">
    <source>
        <dbReference type="SAM" id="Phobius"/>
    </source>
</evidence>
<feature type="transmembrane region" description="Helical" evidence="7">
    <location>
        <begin position="242"/>
        <end position="260"/>
    </location>
</feature>
<feature type="transmembrane region" description="Helical" evidence="7">
    <location>
        <begin position="436"/>
        <end position="457"/>
    </location>
</feature>
<protein>
    <recommendedName>
        <fullName evidence="8">Major facilitator superfamily (MFS) profile domain-containing protein</fullName>
    </recommendedName>
</protein>
<feature type="transmembrane region" description="Helical" evidence="7">
    <location>
        <begin position="212"/>
        <end position="236"/>
    </location>
</feature>
<comment type="subcellular location">
    <subcellularLocation>
        <location evidence="1">Membrane</location>
        <topology evidence="1">Multi-pass membrane protein</topology>
    </subcellularLocation>
</comment>
<gene>
    <name evidence="9" type="ORF">BASA50_000275</name>
</gene>
<dbReference type="PANTHER" id="PTHR23506">
    <property type="entry name" value="GH10249P"/>
    <property type="match status" value="1"/>
</dbReference>
<evidence type="ECO:0000256" key="2">
    <source>
        <dbReference type="ARBA" id="ARBA00022448"/>
    </source>
</evidence>
<evidence type="ECO:0000313" key="9">
    <source>
        <dbReference type="EMBL" id="KAH6586911.1"/>
    </source>
</evidence>
<dbReference type="InterPro" id="IPR011701">
    <property type="entry name" value="MFS"/>
</dbReference>
<proteinExistence type="predicted"/>
<keyword evidence="3 7" id="KW-0812">Transmembrane</keyword>
<evidence type="ECO:0000256" key="5">
    <source>
        <dbReference type="ARBA" id="ARBA00023136"/>
    </source>
</evidence>
<reference evidence="9 10" key="1">
    <citation type="submission" date="2021-02" db="EMBL/GenBank/DDBJ databases">
        <title>Variation within the Batrachochytrium salamandrivorans European outbreak.</title>
        <authorList>
            <person name="Kelly M."/>
            <person name="Pasmans F."/>
            <person name="Shea T.P."/>
            <person name="Munoz J.F."/>
            <person name="Carranza S."/>
            <person name="Cuomo C.A."/>
            <person name="Martel A."/>
        </authorList>
    </citation>
    <scope>NUCLEOTIDE SEQUENCE [LARGE SCALE GENOMIC DNA]</scope>
    <source>
        <strain evidence="9 10">AMFP18/2</strain>
    </source>
</reference>
<keyword evidence="10" id="KW-1185">Reference proteome</keyword>
<feature type="transmembrane region" description="Helical" evidence="7">
    <location>
        <begin position="298"/>
        <end position="317"/>
    </location>
</feature>
<evidence type="ECO:0000256" key="3">
    <source>
        <dbReference type="ARBA" id="ARBA00022692"/>
    </source>
</evidence>